<sequence>MPTPPPAAADNPEVRSESPWTREDVVRLLRVWRLVAAAAAAAAATPSSPSRHEGGARSSLSSSEVNARIFQKFQEVVDAGVTAPRTFKSVVKTRKSLLRSYRFIAVFNQNHIIAKSMSSAFGGQNWFALPQHEQRRIVDAHYKRKPFAYIDEEIFDAIELILEIEEHPMAENQVVIKRERSPPRDVNDFVEDRSQTDSLPAYSTTKYGNTVKKPMAMSQPRPSAMWTREDMLLLIRAWGDVLDAPREEDEQMNLFDNHVYERFTELCGGFTSRSSLAVKIKRYALIPTFQFISDFNQNKIVTKKSMSHKKWHALSRKEQTLVLQQHYKKSHFASIDEDMLPMLETILQKSGKTESKRPVVEEWSGSSDSSWTRRETLLLLRAWSDIMSGSRSPSDPMSAADSRIYRKFVVLGDGETTRSESEMTLRKQALVNTYEMIASMAVEGDSSTAEETWFSLRKGERNAMISSKKHPFSYLYSDMLPTVEEIIRKSPKVERASPIDQPSGDIREPSAFRKPRPNSWTPDELRCFLRAWREVAVQYPRQVDETISAFNARIYKRFQDLFGGTSKKAEVSLLTKRKTLTSTFEYISDFNRRNRLVHSADEDQKSAWFSMSDVERKKTIVSANKFSFVCTNIDEETFQALSQILGNDSGNGALESTATNEQPAKSDQKIMPSGEEPLSSFEDVLDEQKR</sequence>
<feature type="region of interest" description="Disordered" evidence="1">
    <location>
        <begin position="491"/>
        <end position="518"/>
    </location>
</feature>
<evidence type="ECO:0000256" key="1">
    <source>
        <dbReference type="SAM" id="MobiDB-lite"/>
    </source>
</evidence>
<reference evidence="3" key="1">
    <citation type="journal article" date="2010" name="Genome Biol.">
        <title>Genome sequence of the necrotrophic plant pathogen Pythium ultimum reveals original pathogenicity mechanisms and effector repertoire.</title>
        <authorList>
            <person name="Levesque C.A."/>
            <person name="Brouwer H."/>
            <person name="Cano L."/>
            <person name="Hamilton J.P."/>
            <person name="Holt C."/>
            <person name="Huitema E."/>
            <person name="Raffaele S."/>
            <person name="Robideau G.P."/>
            <person name="Thines M."/>
            <person name="Win J."/>
            <person name="Zerillo M.M."/>
            <person name="Beakes G.W."/>
            <person name="Boore J.L."/>
            <person name="Busam D."/>
            <person name="Dumas B."/>
            <person name="Ferriera S."/>
            <person name="Fuerstenberg S.I."/>
            <person name="Gachon C.M."/>
            <person name="Gaulin E."/>
            <person name="Govers F."/>
            <person name="Grenville-Briggs L."/>
            <person name="Horner N."/>
            <person name="Hostetler J."/>
            <person name="Jiang R.H."/>
            <person name="Johnson J."/>
            <person name="Krajaejun T."/>
            <person name="Lin H."/>
            <person name="Meijer H.J."/>
            <person name="Moore B."/>
            <person name="Morris P."/>
            <person name="Phuntmart V."/>
            <person name="Puiu D."/>
            <person name="Shetty J."/>
            <person name="Stajich J.E."/>
            <person name="Tripathy S."/>
            <person name="Wawra S."/>
            <person name="van West P."/>
            <person name="Whitty B.R."/>
            <person name="Coutinho P.M."/>
            <person name="Henrissat B."/>
            <person name="Martin F."/>
            <person name="Thomas P.D."/>
            <person name="Tyler B.M."/>
            <person name="De Vries R.P."/>
            <person name="Kamoun S."/>
            <person name="Yandell M."/>
            <person name="Tisserat N."/>
            <person name="Buell C.R."/>
        </authorList>
    </citation>
    <scope>NUCLEOTIDE SEQUENCE</scope>
    <source>
        <strain evidence="3">DAOM:BR144</strain>
    </source>
</reference>
<accession>K3X6V4</accession>
<dbReference type="Proteomes" id="UP000019132">
    <property type="component" value="Unassembled WGS sequence"/>
</dbReference>
<reference evidence="3" key="2">
    <citation type="submission" date="2010-04" db="EMBL/GenBank/DDBJ databases">
        <authorList>
            <person name="Buell R."/>
            <person name="Hamilton J."/>
            <person name="Hostetler J."/>
        </authorList>
    </citation>
    <scope>NUCLEOTIDE SEQUENCE [LARGE SCALE GENOMIC DNA]</scope>
    <source>
        <strain evidence="3">DAOM:BR144</strain>
    </source>
</reference>
<organism evidence="2 3">
    <name type="scientific">Globisporangium ultimum (strain ATCC 200006 / CBS 805.95 / DAOM BR144)</name>
    <name type="common">Pythium ultimum</name>
    <dbReference type="NCBI Taxonomy" id="431595"/>
    <lineage>
        <taxon>Eukaryota</taxon>
        <taxon>Sar</taxon>
        <taxon>Stramenopiles</taxon>
        <taxon>Oomycota</taxon>
        <taxon>Peronosporomycetes</taxon>
        <taxon>Pythiales</taxon>
        <taxon>Pythiaceae</taxon>
        <taxon>Globisporangium</taxon>
    </lineage>
</organism>
<feature type="region of interest" description="Disordered" evidence="1">
    <location>
        <begin position="1"/>
        <end position="20"/>
    </location>
</feature>
<protein>
    <submittedName>
        <fullName evidence="2">Uncharacterized protein</fullName>
    </submittedName>
</protein>
<feature type="region of interest" description="Disordered" evidence="1">
    <location>
        <begin position="651"/>
        <end position="690"/>
    </location>
</feature>
<feature type="compositionally biased region" description="Polar residues" evidence="1">
    <location>
        <begin position="651"/>
        <end position="665"/>
    </location>
</feature>
<keyword evidence="3" id="KW-1185">Reference proteome</keyword>
<dbReference type="HOGENOM" id="CLU_399298_0_0_1"/>
<dbReference type="InParanoid" id="K3X6V4"/>
<dbReference type="EMBL" id="GL376607">
    <property type="status" value="NOT_ANNOTATED_CDS"/>
    <property type="molecule type" value="Genomic_DNA"/>
</dbReference>
<evidence type="ECO:0000313" key="2">
    <source>
        <dbReference type="EnsemblProtists" id="PYU1_T012953"/>
    </source>
</evidence>
<dbReference type="VEuPathDB" id="FungiDB:PYU1_G012926"/>
<dbReference type="AlphaFoldDB" id="K3X6V4"/>
<reference evidence="2" key="3">
    <citation type="submission" date="2015-02" db="UniProtKB">
        <authorList>
            <consortium name="EnsemblProtists"/>
        </authorList>
    </citation>
    <scope>IDENTIFICATION</scope>
    <source>
        <strain evidence="2">DAOM BR144</strain>
    </source>
</reference>
<evidence type="ECO:0000313" key="3">
    <source>
        <dbReference type="Proteomes" id="UP000019132"/>
    </source>
</evidence>
<dbReference type="eggNOG" id="ENOG502R2T8">
    <property type="taxonomic scope" value="Eukaryota"/>
</dbReference>
<proteinExistence type="predicted"/>
<name>K3X6V4_GLOUD</name>
<dbReference type="EnsemblProtists" id="PYU1_T012953">
    <property type="protein sequence ID" value="PYU1_T012953"/>
    <property type="gene ID" value="PYU1_G012926"/>
</dbReference>